<evidence type="ECO:0000313" key="2">
    <source>
        <dbReference type="EMBL" id="OWZ19633.1"/>
    </source>
</evidence>
<proteinExistence type="predicted"/>
<dbReference type="EMBL" id="NBNE01000419">
    <property type="protein sequence ID" value="OWZ19633.1"/>
    <property type="molecule type" value="Genomic_DNA"/>
</dbReference>
<name>A0A225WPK7_9STRA</name>
<dbReference type="AlphaFoldDB" id="A0A225WPK7"/>
<accession>A0A225WPK7</accession>
<feature type="region of interest" description="Disordered" evidence="1">
    <location>
        <begin position="59"/>
        <end position="88"/>
    </location>
</feature>
<keyword evidence="3" id="KW-1185">Reference proteome</keyword>
<organism evidence="2 3">
    <name type="scientific">Phytophthora megakarya</name>
    <dbReference type="NCBI Taxonomy" id="4795"/>
    <lineage>
        <taxon>Eukaryota</taxon>
        <taxon>Sar</taxon>
        <taxon>Stramenopiles</taxon>
        <taxon>Oomycota</taxon>
        <taxon>Peronosporomycetes</taxon>
        <taxon>Peronosporales</taxon>
        <taxon>Peronosporaceae</taxon>
        <taxon>Phytophthora</taxon>
    </lineage>
</organism>
<protein>
    <submittedName>
        <fullName evidence="2">Uncharacterized protein</fullName>
    </submittedName>
</protein>
<evidence type="ECO:0000256" key="1">
    <source>
        <dbReference type="SAM" id="MobiDB-lite"/>
    </source>
</evidence>
<comment type="caution">
    <text evidence="2">The sequence shown here is derived from an EMBL/GenBank/DDBJ whole genome shotgun (WGS) entry which is preliminary data.</text>
</comment>
<dbReference type="Proteomes" id="UP000198211">
    <property type="component" value="Unassembled WGS sequence"/>
</dbReference>
<evidence type="ECO:0000313" key="3">
    <source>
        <dbReference type="Proteomes" id="UP000198211"/>
    </source>
</evidence>
<gene>
    <name evidence="2" type="ORF">PHMEG_0006085</name>
</gene>
<reference evidence="3" key="1">
    <citation type="submission" date="2017-03" db="EMBL/GenBank/DDBJ databases">
        <title>Phytopthora megakarya and P. palmivora, two closely related causual agents of cacao black pod achieved similar genome size and gene model numbers by different mechanisms.</title>
        <authorList>
            <person name="Ali S."/>
            <person name="Shao J."/>
            <person name="Larry D.J."/>
            <person name="Kronmiller B."/>
            <person name="Shen D."/>
            <person name="Strem M.D."/>
            <person name="Melnick R.L."/>
            <person name="Guiltinan M.J."/>
            <person name="Tyler B.M."/>
            <person name="Meinhardt L.W."/>
            <person name="Bailey B.A."/>
        </authorList>
    </citation>
    <scope>NUCLEOTIDE SEQUENCE [LARGE SCALE GENOMIC DNA]</scope>
    <source>
        <strain evidence="3">zdho120</strain>
    </source>
</reference>
<sequence length="357" mass="39502">MTRLTFMRVMKLTKIVDEILGEDTCSDQDKRLVAAANDNERRNATNGTFARSDKRLKNSGQQLSGFGQGGLRPMTQSGSRLNDNRGGRSFQRPRYGPCAACGGLNYSTHFVSDEAIIANTCTTLETFDELAKIIRTYVDKKNIRPELQKLVFDCPPTETGLVPTGQPQSLDLGIGAECLYAFTQKDNNYNDENEKNVEFNGVCGVCLDGVQVHEINDNTTIKKVVDDDWLVSICDAGEADARQDGVVAPWGAYEIGLTDDRECELSCVVHQDLDPLGHWRKREHNHNEVGVTTTTGTYPGAWSTARSIKYARRKDANDNSIESQSWNAVYEFEFWVMDHGAGSEVVLGTDAMIPAGI</sequence>